<evidence type="ECO:0000313" key="6">
    <source>
        <dbReference type="Proteomes" id="UP000322159"/>
    </source>
</evidence>
<dbReference type="InterPro" id="IPR029044">
    <property type="entry name" value="Nucleotide-diphossugar_trans"/>
</dbReference>
<feature type="region of interest" description="Disordered" evidence="2">
    <location>
        <begin position="1"/>
        <end position="22"/>
    </location>
</feature>
<name>A0A5C1YAH5_9MICO</name>
<evidence type="ECO:0000259" key="3">
    <source>
        <dbReference type="Pfam" id="PF00535"/>
    </source>
</evidence>
<dbReference type="CDD" id="cd04186">
    <property type="entry name" value="GT_2_like_c"/>
    <property type="match status" value="1"/>
</dbReference>
<dbReference type="InterPro" id="IPR027791">
    <property type="entry name" value="Galactosyl_T_C"/>
</dbReference>
<accession>A0A5C1YAH5</accession>
<evidence type="ECO:0000256" key="2">
    <source>
        <dbReference type="SAM" id="MobiDB-lite"/>
    </source>
</evidence>
<dbReference type="Proteomes" id="UP000322159">
    <property type="component" value="Chromosome"/>
</dbReference>
<reference evidence="5 6" key="1">
    <citation type="submission" date="2019-09" db="EMBL/GenBank/DDBJ databases">
        <title>Genome sequencing of strain KACC 19322.</title>
        <authorList>
            <person name="Heo J."/>
            <person name="Kim S.-J."/>
            <person name="Kim J.-S."/>
            <person name="Hong S.-B."/>
            <person name="Kwon S.-W."/>
        </authorList>
    </citation>
    <scope>NUCLEOTIDE SEQUENCE [LARGE SCALE GENOMIC DNA]</scope>
    <source>
        <strain evidence="5 6">KACC 19322</strain>
    </source>
</reference>
<evidence type="ECO:0000313" key="5">
    <source>
        <dbReference type="EMBL" id="QEO10856.1"/>
    </source>
</evidence>
<dbReference type="KEGG" id="lyk:FLP23_09680"/>
<protein>
    <submittedName>
        <fullName evidence="5">Glycosyltransferase family 2 protein</fullName>
    </submittedName>
</protein>
<feature type="domain" description="Glycosyltransferase 2-like" evidence="3">
    <location>
        <begin position="33"/>
        <end position="156"/>
    </location>
</feature>
<dbReference type="PANTHER" id="PTHR43179">
    <property type="entry name" value="RHAMNOSYLTRANSFERASE WBBL"/>
    <property type="match status" value="1"/>
</dbReference>
<dbReference type="GO" id="GO:0016740">
    <property type="term" value="F:transferase activity"/>
    <property type="evidence" value="ECO:0007669"/>
    <property type="project" value="UniProtKB-KW"/>
</dbReference>
<gene>
    <name evidence="5" type="ORF">FLP23_09680</name>
</gene>
<feature type="domain" description="Galactosyltransferase C-terminal" evidence="4">
    <location>
        <begin position="197"/>
        <end position="242"/>
    </location>
</feature>
<dbReference type="OrthoDB" id="9771846at2"/>
<dbReference type="EMBL" id="CP043504">
    <property type="protein sequence ID" value="QEO10856.1"/>
    <property type="molecule type" value="Genomic_DNA"/>
</dbReference>
<keyword evidence="6" id="KW-1185">Reference proteome</keyword>
<dbReference type="Gene3D" id="3.90.550.10">
    <property type="entry name" value="Spore Coat Polysaccharide Biosynthesis Protein SpsA, Chain A"/>
    <property type="match status" value="1"/>
</dbReference>
<dbReference type="SUPFAM" id="SSF53448">
    <property type="entry name" value="Nucleotide-diphospho-sugar transferases"/>
    <property type="match status" value="1"/>
</dbReference>
<organism evidence="5 6">
    <name type="scientific">Protaetiibacter larvae</name>
    <dbReference type="NCBI Taxonomy" id="2592654"/>
    <lineage>
        <taxon>Bacteria</taxon>
        <taxon>Bacillati</taxon>
        <taxon>Actinomycetota</taxon>
        <taxon>Actinomycetes</taxon>
        <taxon>Micrococcales</taxon>
        <taxon>Microbacteriaceae</taxon>
        <taxon>Protaetiibacter</taxon>
    </lineage>
</organism>
<dbReference type="InterPro" id="IPR001173">
    <property type="entry name" value="Glyco_trans_2-like"/>
</dbReference>
<evidence type="ECO:0000259" key="4">
    <source>
        <dbReference type="Pfam" id="PF02709"/>
    </source>
</evidence>
<dbReference type="AlphaFoldDB" id="A0A5C1YAH5"/>
<keyword evidence="1 5" id="KW-0808">Transferase</keyword>
<dbReference type="Pfam" id="PF00535">
    <property type="entry name" value="Glycos_transf_2"/>
    <property type="match status" value="1"/>
</dbReference>
<proteinExistence type="predicted"/>
<evidence type="ECO:0000256" key="1">
    <source>
        <dbReference type="ARBA" id="ARBA00022679"/>
    </source>
</evidence>
<dbReference type="PANTHER" id="PTHR43179:SF7">
    <property type="entry name" value="RHAMNOSYLTRANSFERASE WBBL"/>
    <property type="match status" value="1"/>
</dbReference>
<sequence length="345" mass="37053">MATRGGRTRARARPARPCRARRGGGGGLVSRLSIVVVSYNTREATLACLRSARADDPDAELVVVDNGSVDGTVEAIRDSLPAATVIAAGENLGFARGVNRGARAAGGERILLLNPDALVLPGTLAALTGFADAHPEYRLYGGRTVRPDGELDPSSCWGEPSWWSLVCFATGLSTAFPRTRAFDPESLGSWRRDCVREVPIITGCLLLVSRSDWEALGGMDEDYFLYGEDADFSRRARAAGLRPVVVPDAVIVHEVGGSTASAGRKMCMVMAGKATDARKHRGRIGAAAAITLLQLGSALRAALERVTRRRSDTWRIVWARRRDWRPGYPRARATIFGMPVEAVAA</sequence>
<dbReference type="Pfam" id="PF02709">
    <property type="entry name" value="Glyco_transf_7C"/>
    <property type="match status" value="1"/>
</dbReference>